<accession>A0A6H5IK56</accession>
<gene>
    <name evidence="2" type="ORF">TBRA_LOCUS7029</name>
</gene>
<name>A0A6H5IK56_9HYME</name>
<proteinExistence type="predicted"/>
<sequence>MENAAKTIMVRLEIWKSMHKIDVPIDRFRSIDNNVKYRNYIGDGDSKTYTGLINSKTYGNKFLINKKECVGHVQKRMGTRLRELVKNSVVDTVSKAGKKMKNAIWSTYYHYSSTDVNQQHQKCPLGENSCTQRLCIQTLSRGKIRGIVTRFELHILLYYTTRFTLNCDGVVCAKHNTVDAGNRLKTVRDRSARCHWPCHTDRVEVREYQVGIVAHVQSVHVTTRQCERRRIESILSS</sequence>
<evidence type="ECO:0000313" key="2">
    <source>
        <dbReference type="EMBL" id="CAB0035131.1"/>
    </source>
</evidence>
<evidence type="ECO:0000259" key="1">
    <source>
        <dbReference type="Pfam" id="PF20700"/>
    </source>
</evidence>
<evidence type="ECO:0000313" key="3">
    <source>
        <dbReference type="Proteomes" id="UP000479190"/>
    </source>
</evidence>
<dbReference type="OrthoDB" id="10060618at2759"/>
<protein>
    <recommendedName>
        <fullName evidence="1">Mutator-like transposase domain-containing protein</fullName>
    </recommendedName>
</protein>
<dbReference type="Pfam" id="PF20700">
    <property type="entry name" value="Mutator"/>
    <property type="match status" value="1"/>
</dbReference>
<dbReference type="EMBL" id="CADCXV010000772">
    <property type="protein sequence ID" value="CAB0035131.1"/>
    <property type="molecule type" value="Genomic_DNA"/>
</dbReference>
<keyword evidence="3" id="KW-1185">Reference proteome</keyword>
<dbReference type="AlphaFoldDB" id="A0A6H5IK56"/>
<dbReference type="InterPro" id="IPR049012">
    <property type="entry name" value="Mutator_transp_dom"/>
</dbReference>
<organism evidence="2 3">
    <name type="scientific">Trichogramma brassicae</name>
    <dbReference type="NCBI Taxonomy" id="86971"/>
    <lineage>
        <taxon>Eukaryota</taxon>
        <taxon>Metazoa</taxon>
        <taxon>Ecdysozoa</taxon>
        <taxon>Arthropoda</taxon>
        <taxon>Hexapoda</taxon>
        <taxon>Insecta</taxon>
        <taxon>Pterygota</taxon>
        <taxon>Neoptera</taxon>
        <taxon>Endopterygota</taxon>
        <taxon>Hymenoptera</taxon>
        <taxon>Apocrita</taxon>
        <taxon>Proctotrupomorpha</taxon>
        <taxon>Chalcidoidea</taxon>
        <taxon>Trichogrammatidae</taxon>
        <taxon>Trichogramma</taxon>
    </lineage>
</organism>
<reference evidence="2 3" key="1">
    <citation type="submission" date="2020-02" db="EMBL/GenBank/DDBJ databases">
        <authorList>
            <person name="Ferguson B K."/>
        </authorList>
    </citation>
    <scope>NUCLEOTIDE SEQUENCE [LARGE SCALE GENOMIC DNA]</scope>
</reference>
<dbReference type="Proteomes" id="UP000479190">
    <property type="component" value="Unassembled WGS sequence"/>
</dbReference>
<feature type="domain" description="Mutator-like transposase" evidence="1">
    <location>
        <begin position="32"/>
        <end position="124"/>
    </location>
</feature>